<dbReference type="EMBL" id="MU620898">
    <property type="protein sequence ID" value="KAI8582815.1"/>
    <property type="molecule type" value="Genomic_DNA"/>
</dbReference>
<evidence type="ECO:0000313" key="10">
    <source>
        <dbReference type="Proteomes" id="UP001206595"/>
    </source>
</evidence>
<dbReference type="Pfam" id="PF04108">
    <property type="entry name" value="ATG17_like"/>
    <property type="match status" value="1"/>
</dbReference>
<dbReference type="InterPro" id="IPR007240">
    <property type="entry name" value="Atg17"/>
</dbReference>
<keyword evidence="7" id="KW-0175">Coiled coil</keyword>
<evidence type="ECO:0000313" key="9">
    <source>
        <dbReference type="EMBL" id="KAI8582815.1"/>
    </source>
</evidence>
<evidence type="ECO:0000256" key="6">
    <source>
        <dbReference type="RuleBase" id="RU368080"/>
    </source>
</evidence>
<proteinExistence type="inferred from homology"/>
<dbReference type="RefSeq" id="XP_051447819.1">
    <property type="nucleotide sequence ID" value="XM_051586293.1"/>
</dbReference>
<comment type="function">
    <text evidence="6">Autophagy-specific protein that functions in response to autophagy-inducing signals as a scaffold to recruit other ATG proteins to organize preautophagosomal structure (PAS) formation. Modulates the timing and magnitude of the autophagy response, such as the size of the sequestering vesicles. Plays particularly a role in pexophagy and nucleophagy.</text>
</comment>
<dbReference type="InterPro" id="IPR045326">
    <property type="entry name" value="ATG17-like_dom"/>
</dbReference>
<dbReference type="PANTHER" id="PTHR28005">
    <property type="entry name" value="AUTOPHAGY-RELATED PROTEIN 17"/>
    <property type="match status" value="1"/>
</dbReference>
<dbReference type="AlphaFoldDB" id="A0AAD5EGX0"/>
<evidence type="ECO:0000256" key="2">
    <source>
        <dbReference type="ARBA" id="ARBA00013806"/>
    </source>
</evidence>
<dbReference type="GO" id="GO:0000422">
    <property type="term" value="P:autophagy of mitochondrion"/>
    <property type="evidence" value="ECO:0007669"/>
    <property type="project" value="TreeGrafter"/>
</dbReference>
<accession>A0AAD5EGX0</accession>
<comment type="subcellular location">
    <subcellularLocation>
        <location evidence="6">Cytoplasm</location>
    </subcellularLocation>
    <subcellularLocation>
        <location evidence="6">Preautophagosomal structure membrane</location>
        <topology evidence="6">Peripheral membrane protein</topology>
    </subcellularLocation>
</comment>
<organism evidence="9 10">
    <name type="scientific">Umbelopsis ramanniana AG</name>
    <dbReference type="NCBI Taxonomy" id="1314678"/>
    <lineage>
        <taxon>Eukaryota</taxon>
        <taxon>Fungi</taxon>
        <taxon>Fungi incertae sedis</taxon>
        <taxon>Mucoromycota</taxon>
        <taxon>Mucoromycotina</taxon>
        <taxon>Umbelopsidomycetes</taxon>
        <taxon>Umbelopsidales</taxon>
        <taxon>Umbelopsidaceae</taxon>
        <taxon>Umbelopsis</taxon>
    </lineage>
</organism>
<dbReference type="GeneID" id="75911641"/>
<protein>
    <recommendedName>
        <fullName evidence="2 6">Autophagy-related protein 17</fullName>
    </recommendedName>
</protein>
<dbReference type="GO" id="GO:0034045">
    <property type="term" value="C:phagophore assembly site membrane"/>
    <property type="evidence" value="ECO:0007669"/>
    <property type="project" value="UniProtKB-SubCell"/>
</dbReference>
<comment type="caution">
    <text evidence="9">The sequence shown here is derived from an EMBL/GenBank/DDBJ whole genome shotgun (WGS) entry which is preliminary data.</text>
</comment>
<reference evidence="9" key="1">
    <citation type="submission" date="2021-06" db="EMBL/GenBank/DDBJ databases">
        <authorList>
            <consortium name="DOE Joint Genome Institute"/>
            <person name="Mondo S.J."/>
            <person name="Amses K.R."/>
            <person name="Simmons D.R."/>
            <person name="Longcore J.E."/>
            <person name="Seto K."/>
            <person name="Alves G.H."/>
            <person name="Bonds A.E."/>
            <person name="Quandt C.A."/>
            <person name="Davis W.J."/>
            <person name="Chang Y."/>
            <person name="Letcher P.M."/>
            <person name="Powell M.J."/>
            <person name="Kuo A."/>
            <person name="Labutti K."/>
            <person name="Pangilinan J."/>
            <person name="Andreopoulos W."/>
            <person name="Tritt A."/>
            <person name="Riley R."/>
            <person name="Hundley H."/>
            <person name="Johnson J."/>
            <person name="Lipzen A."/>
            <person name="Barry K."/>
            <person name="Berbee M.L."/>
            <person name="Buchler N.E."/>
            <person name="Grigoriev I.V."/>
            <person name="Spatafora J.W."/>
            <person name="Stajich J.E."/>
            <person name="James T.Y."/>
        </authorList>
    </citation>
    <scope>NUCLEOTIDE SEQUENCE</scope>
    <source>
        <strain evidence="9">AG</strain>
    </source>
</reference>
<evidence type="ECO:0000256" key="3">
    <source>
        <dbReference type="ARBA" id="ARBA00022490"/>
    </source>
</evidence>
<dbReference type="GO" id="GO:0000045">
    <property type="term" value="P:autophagosome assembly"/>
    <property type="evidence" value="ECO:0007669"/>
    <property type="project" value="TreeGrafter"/>
</dbReference>
<dbReference type="Proteomes" id="UP001206595">
    <property type="component" value="Unassembled WGS sequence"/>
</dbReference>
<evidence type="ECO:0000256" key="1">
    <source>
        <dbReference type="ARBA" id="ARBA00006259"/>
    </source>
</evidence>
<keyword evidence="10" id="KW-1185">Reference proteome</keyword>
<feature type="domain" description="Autophagy protein ATG17-like" evidence="8">
    <location>
        <begin position="16"/>
        <end position="400"/>
    </location>
</feature>
<keyword evidence="4 6" id="KW-0072">Autophagy</keyword>
<dbReference type="PANTHER" id="PTHR28005:SF1">
    <property type="entry name" value="AUTOPHAGY-RELATED PROTEIN 17"/>
    <property type="match status" value="1"/>
</dbReference>
<dbReference type="GO" id="GO:1990316">
    <property type="term" value="C:Atg1/ULK1 kinase complex"/>
    <property type="evidence" value="ECO:0007669"/>
    <property type="project" value="TreeGrafter"/>
</dbReference>
<sequence>MEQELISILLFAKKALQTGQAICEQANQCTKDSAMFAENLDAQWSKLVFLSEHIKTQLNTLVKIHDFIILTAGDLQGFIKTKEAALGNLSLAVQQTFDSLKKSTIDPDILRVNLNYLQTHTSDQLSKNEMYTKKKSLFDYIDDQAVLDLQQKTDDEISAVEALRSTLQGMAKSLYTSLQSLVTAQKSFNMKRLEETASDFAVAKKSAQEAEITHMADILTSLTNHYDQVGSAMKVFQSKPSEYLDISVLQDDHDHVPDIIENLQTSLQEVENIREDMRSQSDEYNKVYDSMARLFSELERIGDSKGPLDNIFDRLIRIELELQERKDVLNNYFQNLWGLVDWYIEYAVSYDYLTLEITRRQRVQLKQAKMLEEYRRQFDDLYKEELEQRREWDSKHGAYLPTDLCPFMREPPPTIAVSLSPDNLELPVISAKALDEALQRTENYESAQTQTPQS</sequence>
<feature type="coiled-coil region" evidence="7">
    <location>
        <begin position="260"/>
        <end position="287"/>
    </location>
</feature>
<dbReference type="GO" id="GO:0034727">
    <property type="term" value="P:piecemeal microautophagy of the nucleus"/>
    <property type="evidence" value="ECO:0007669"/>
    <property type="project" value="TreeGrafter"/>
</dbReference>
<name>A0AAD5EGX0_UMBRA</name>
<keyword evidence="3 6" id="KW-0963">Cytoplasm</keyword>
<reference evidence="9" key="2">
    <citation type="journal article" date="2022" name="Proc. Natl. Acad. Sci. U.S.A.">
        <title>Diploid-dominant life cycles characterize the early evolution of Fungi.</title>
        <authorList>
            <person name="Amses K.R."/>
            <person name="Simmons D.R."/>
            <person name="Longcore J.E."/>
            <person name="Mondo S.J."/>
            <person name="Seto K."/>
            <person name="Jeronimo G.H."/>
            <person name="Bonds A.E."/>
            <person name="Quandt C.A."/>
            <person name="Davis W.J."/>
            <person name="Chang Y."/>
            <person name="Federici B.A."/>
            <person name="Kuo A."/>
            <person name="LaButti K."/>
            <person name="Pangilinan J."/>
            <person name="Andreopoulos W."/>
            <person name="Tritt A."/>
            <person name="Riley R."/>
            <person name="Hundley H."/>
            <person name="Johnson J."/>
            <person name="Lipzen A."/>
            <person name="Barry K."/>
            <person name="Lang B.F."/>
            <person name="Cuomo C.A."/>
            <person name="Buchler N.E."/>
            <person name="Grigoriev I.V."/>
            <person name="Spatafora J.W."/>
            <person name="Stajich J.E."/>
            <person name="James T.Y."/>
        </authorList>
    </citation>
    <scope>NUCLEOTIDE SEQUENCE</scope>
    <source>
        <strain evidence="9">AG</strain>
    </source>
</reference>
<evidence type="ECO:0000256" key="5">
    <source>
        <dbReference type="ARBA" id="ARBA00023136"/>
    </source>
</evidence>
<keyword evidence="5" id="KW-0472">Membrane</keyword>
<comment type="similarity">
    <text evidence="1 6">Belongs to the ATG17 family.</text>
</comment>
<dbReference type="GO" id="GO:0060090">
    <property type="term" value="F:molecular adaptor activity"/>
    <property type="evidence" value="ECO:0007669"/>
    <property type="project" value="TreeGrafter"/>
</dbReference>
<evidence type="ECO:0000259" key="8">
    <source>
        <dbReference type="Pfam" id="PF04108"/>
    </source>
</evidence>
<evidence type="ECO:0000256" key="4">
    <source>
        <dbReference type="ARBA" id="ARBA00023006"/>
    </source>
</evidence>
<dbReference type="GO" id="GO:0030295">
    <property type="term" value="F:protein kinase activator activity"/>
    <property type="evidence" value="ECO:0007669"/>
    <property type="project" value="TreeGrafter"/>
</dbReference>
<gene>
    <name evidence="9" type="ORF">K450DRAFT_224925</name>
</gene>
<evidence type="ECO:0000256" key="7">
    <source>
        <dbReference type="SAM" id="Coils"/>
    </source>
</evidence>